<gene>
    <name evidence="1" type="ORF">S03H2_48320</name>
</gene>
<evidence type="ECO:0000313" key="1">
    <source>
        <dbReference type="EMBL" id="GAH63640.1"/>
    </source>
</evidence>
<comment type="caution">
    <text evidence="1">The sequence shown here is derived from an EMBL/GenBank/DDBJ whole genome shotgun (WGS) entry which is preliminary data.</text>
</comment>
<feature type="non-terminal residue" evidence="1">
    <location>
        <position position="1"/>
    </location>
</feature>
<dbReference type="EMBL" id="BARU01030459">
    <property type="protein sequence ID" value="GAH63640.1"/>
    <property type="molecule type" value="Genomic_DNA"/>
</dbReference>
<protein>
    <submittedName>
        <fullName evidence="1">Uncharacterized protein</fullName>
    </submittedName>
</protein>
<accession>X1I2V2</accession>
<dbReference type="AlphaFoldDB" id="X1I2V2"/>
<organism evidence="1">
    <name type="scientific">marine sediment metagenome</name>
    <dbReference type="NCBI Taxonomy" id="412755"/>
    <lineage>
        <taxon>unclassified sequences</taxon>
        <taxon>metagenomes</taxon>
        <taxon>ecological metagenomes</taxon>
    </lineage>
</organism>
<sequence length="155" mass="18211">GKYDESGVYFIPTLPNIREDPTGFEIVEHLKEIASNNMDRRKKGDKIVDIHDFWEKYASPPYGLNDNLLTLYILWTVWCEGFKLETIDNEYSFDFGSKPDVDSNRGFIDNLKNYEGSDFIIIQTTYLNPQTENWATKLNMQVLKNEEEIYLRSLH</sequence>
<reference evidence="1" key="1">
    <citation type="journal article" date="2014" name="Front. Microbiol.">
        <title>High frequency of phylogenetically diverse reductive dehalogenase-homologous genes in deep subseafloor sedimentary metagenomes.</title>
        <authorList>
            <person name="Kawai M."/>
            <person name="Futagami T."/>
            <person name="Toyoda A."/>
            <person name="Takaki Y."/>
            <person name="Nishi S."/>
            <person name="Hori S."/>
            <person name="Arai W."/>
            <person name="Tsubouchi T."/>
            <person name="Morono Y."/>
            <person name="Uchiyama I."/>
            <person name="Ito T."/>
            <person name="Fujiyama A."/>
            <person name="Inagaki F."/>
            <person name="Takami H."/>
        </authorList>
    </citation>
    <scope>NUCLEOTIDE SEQUENCE</scope>
    <source>
        <strain evidence="1">Expedition CK06-06</strain>
    </source>
</reference>
<proteinExistence type="predicted"/>
<name>X1I2V2_9ZZZZ</name>